<dbReference type="STRING" id="400682.A0A1X7VW48"/>
<dbReference type="InterPro" id="IPR011010">
    <property type="entry name" value="DNA_brk_join_enz"/>
</dbReference>
<evidence type="ECO:0000259" key="6">
    <source>
        <dbReference type="Pfam" id="PF12012"/>
    </source>
</evidence>
<dbReference type="SUPFAM" id="SSF56349">
    <property type="entry name" value="DNA breaking-rejoining enzymes"/>
    <property type="match status" value="1"/>
</dbReference>
<dbReference type="InterPro" id="IPR052787">
    <property type="entry name" value="MAVS"/>
</dbReference>
<dbReference type="InterPro" id="IPR021893">
    <property type="entry name" value="ZMYM2-like_C"/>
</dbReference>
<dbReference type="InterPro" id="IPR057926">
    <property type="entry name" value="QRICH1_dom"/>
</dbReference>
<organism evidence="8">
    <name type="scientific">Amphimedon queenslandica</name>
    <name type="common">Sponge</name>
    <dbReference type="NCBI Taxonomy" id="400682"/>
    <lineage>
        <taxon>Eukaryota</taxon>
        <taxon>Metazoa</taxon>
        <taxon>Porifera</taxon>
        <taxon>Demospongiae</taxon>
        <taxon>Heteroscleromorpha</taxon>
        <taxon>Haplosclerida</taxon>
        <taxon>Niphatidae</taxon>
        <taxon>Amphimedon</taxon>
    </lineage>
</organism>
<proteinExistence type="predicted"/>
<evidence type="ECO:0000259" key="7">
    <source>
        <dbReference type="Pfam" id="PF25561"/>
    </source>
</evidence>
<dbReference type="GO" id="GO:0015074">
    <property type="term" value="P:DNA integration"/>
    <property type="evidence" value="ECO:0007669"/>
    <property type="project" value="InterPro"/>
</dbReference>
<feature type="domain" description="QRICH1-like" evidence="7">
    <location>
        <begin position="77"/>
        <end position="156"/>
    </location>
</feature>
<dbReference type="GO" id="GO:0006310">
    <property type="term" value="P:DNA recombination"/>
    <property type="evidence" value="ECO:0007669"/>
    <property type="project" value="UniProtKB-KW"/>
</dbReference>
<evidence type="ECO:0000256" key="2">
    <source>
        <dbReference type="ARBA" id="ARBA00022553"/>
    </source>
</evidence>
<sequence>MAENVNPNAAPTPKKRLSLSLKKRRTSERFGETSEEELHSMSSYTMPKNSATSSRWALKNLSDWREEYNRRHPDKICPEEVLLPTCSKELLNEWLCVYITETRNKNGELYPPRTVYSLLSGILREMRVQNPEYPNFLKKDDPVFNKFQTTLDNLFKILRTGGVGSDYSPTEGISLEDEEKLWTSGSLNVETPTGLLRAAFFICGKSFCLRGGQEHRNLSLSQLQRKGNPDRYVYTENSSKNKQGGLKQMRLDHKVVTVVANSKIGERCPVYILDKYISKLPDKAKEMDLFYCRAYPKLPKNPNDPWYIATPIGKNTLSTMVRDMCLEAGVEGEKSNHSLRVAGTSSLFAAGVPEKLIQSRTGHVSLTALRKYERITDEQELAVSKILTGDEDTYEKALKCSEDISMTCESSSSNVSSSGTRNADHIKDHTFAAPANPSVSYNNCTLRRIYNITLVLTLR</sequence>
<dbReference type="Pfam" id="PF12012">
    <property type="entry name" value="DUF3504"/>
    <property type="match status" value="1"/>
</dbReference>
<name>A0A1X7VW48_AMPQE</name>
<keyword evidence="2" id="KW-0597">Phosphoprotein</keyword>
<evidence type="ECO:0000256" key="4">
    <source>
        <dbReference type="ARBA" id="ARBA00023172"/>
    </source>
</evidence>
<keyword evidence="3" id="KW-0832">Ubl conjugation</keyword>
<dbReference type="OMA" id="CTLRRIY"/>
<dbReference type="Pfam" id="PF25561">
    <property type="entry name" value="QRICH1"/>
    <property type="match status" value="1"/>
</dbReference>
<keyword evidence="4" id="KW-0233">DNA recombination</keyword>
<feature type="region of interest" description="Disordered" evidence="5">
    <location>
        <begin position="1"/>
        <end position="46"/>
    </location>
</feature>
<evidence type="ECO:0000256" key="1">
    <source>
        <dbReference type="ARBA" id="ARBA00022499"/>
    </source>
</evidence>
<feature type="compositionally biased region" description="Basic residues" evidence="5">
    <location>
        <begin position="13"/>
        <end position="26"/>
    </location>
</feature>
<evidence type="ECO:0000256" key="5">
    <source>
        <dbReference type="SAM" id="MobiDB-lite"/>
    </source>
</evidence>
<dbReference type="OrthoDB" id="2434995at2759"/>
<keyword evidence="1" id="KW-1017">Isopeptide bond</keyword>
<dbReference type="EnsemblMetazoa" id="Aqu2.1.44338_001">
    <property type="protein sequence ID" value="Aqu2.1.44338_001"/>
    <property type="gene ID" value="Aqu2.1.44338"/>
</dbReference>
<reference evidence="8" key="1">
    <citation type="submission" date="2017-05" db="UniProtKB">
        <authorList>
            <consortium name="EnsemblMetazoa"/>
        </authorList>
    </citation>
    <scope>IDENTIFICATION</scope>
</reference>
<dbReference type="PANTHER" id="PTHR21446:SF12">
    <property type="entry name" value="POTASSIUM CHANNEL TETRAMERIZATION DOMAIN CONTAINING 1"/>
    <property type="match status" value="1"/>
</dbReference>
<dbReference type="Gene3D" id="1.10.443.10">
    <property type="entry name" value="Intergrase catalytic core"/>
    <property type="match status" value="1"/>
</dbReference>
<accession>A0A1X7VW48</accession>
<protein>
    <submittedName>
        <fullName evidence="8">Uncharacterized protein</fullName>
    </submittedName>
</protein>
<dbReference type="GO" id="GO:0003677">
    <property type="term" value="F:DNA binding"/>
    <property type="evidence" value="ECO:0007669"/>
    <property type="project" value="InterPro"/>
</dbReference>
<dbReference type="InParanoid" id="A0A1X7VW48"/>
<feature type="compositionally biased region" description="Basic and acidic residues" evidence="5">
    <location>
        <begin position="27"/>
        <end position="39"/>
    </location>
</feature>
<dbReference type="PANTHER" id="PTHR21446">
    <property type="entry name" value="DUF3504 DOMAIN-CONTAINING PROTEIN"/>
    <property type="match status" value="1"/>
</dbReference>
<evidence type="ECO:0000313" key="8">
    <source>
        <dbReference type="EnsemblMetazoa" id="Aqu2.1.44338_001"/>
    </source>
</evidence>
<dbReference type="InterPro" id="IPR013762">
    <property type="entry name" value="Integrase-like_cat_sf"/>
</dbReference>
<evidence type="ECO:0000256" key="3">
    <source>
        <dbReference type="ARBA" id="ARBA00022843"/>
    </source>
</evidence>
<dbReference type="AlphaFoldDB" id="A0A1X7VW48"/>
<feature type="domain" description="ZMYM2-like/QRICH1 C-terminal" evidence="6">
    <location>
        <begin position="174"/>
        <end position="324"/>
    </location>
</feature>